<protein>
    <submittedName>
        <fullName evidence="2">LolRGD</fullName>
    </submittedName>
</protein>
<organism evidence="2">
    <name type="scientific">Bichromomyia olmeca</name>
    <dbReference type="NCBI Taxonomy" id="715919"/>
    <lineage>
        <taxon>Eukaryota</taxon>
        <taxon>Metazoa</taxon>
        <taxon>Ecdysozoa</taxon>
        <taxon>Arthropoda</taxon>
        <taxon>Hexapoda</taxon>
        <taxon>Insecta</taxon>
        <taxon>Pterygota</taxon>
        <taxon>Neoptera</taxon>
        <taxon>Endopterygota</taxon>
        <taxon>Diptera</taxon>
        <taxon>Nematocera</taxon>
        <taxon>Psychodoidea</taxon>
        <taxon>Psychodidae</taxon>
        <taxon>Bichromomyia</taxon>
    </lineage>
</organism>
<reference evidence="2" key="1">
    <citation type="journal article" date="2016" name="PLoS Negl. Trop. Dis.">
        <title>Molecular Diversity between Salivary Proteins from New World and Old World Sand Flies with Emphasis on Bichromomyia olmeca, the Sand Fly Vector of Leishmania mexicana in Mesoamerica.</title>
        <authorList>
            <person name="Abdeladhim M."/>
            <person name="V Coutinho-Abreu I."/>
            <person name="Townsend S."/>
            <person name="Pasos-Pinto S."/>
            <person name="Sanchez L."/>
            <person name="Rasouli M."/>
            <person name="B Guimaraes-Costa A."/>
            <person name="Aslan H."/>
            <person name="Francischetti I.M."/>
            <person name="Oliveira F."/>
            <person name="Becker I."/>
            <person name="Kamhawi S."/>
            <person name="Ribeiro J.M."/>
            <person name="Jochim R.C."/>
            <person name="Valenzuela J.G."/>
        </authorList>
    </citation>
    <scope>NUCLEOTIDE SEQUENCE</scope>
    <source>
        <tissue evidence="2">Salivary gland</tissue>
    </source>
</reference>
<sequence length="63" mass="6943">MNKVVLFTVVFVALVFCANAMPKEEAHVNMLDDNFDAEMDTVAVEEDIASPQEPPCNNPRGDC</sequence>
<keyword evidence="1" id="KW-0732">Signal</keyword>
<proteinExistence type="evidence at transcript level"/>
<evidence type="ECO:0000313" key="2">
    <source>
        <dbReference type="EMBL" id="ANW11435.1"/>
    </source>
</evidence>
<dbReference type="EMBL" id="KX011356">
    <property type="protein sequence ID" value="ANW11435.1"/>
    <property type="molecule type" value="mRNA"/>
</dbReference>
<dbReference type="AlphaFoldDB" id="A0A1B1V3E0"/>
<accession>A0A1B1V3E0</accession>
<evidence type="ECO:0000256" key="1">
    <source>
        <dbReference type="SAM" id="SignalP"/>
    </source>
</evidence>
<feature type="chain" id="PRO_5008531090" evidence="1">
    <location>
        <begin position="21"/>
        <end position="63"/>
    </location>
</feature>
<name>A0A1B1V3E0_9DIPT</name>
<feature type="signal peptide" evidence="1">
    <location>
        <begin position="1"/>
        <end position="20"/>
    </location>
</feature>